<evidence type="ECO:0000313" key="3">
    <source>
        <dbReference type="Proteomes" id="UP000001549"/>
    </source>
</evidence>
<organism evidence="2 3">
    <name type="scientific">Candidatus Protofrankia datiscae</name>
    <dbReference type="NCBI Taxonomy" id="2716812"/>
    <lineage>
        <taxon>Bacteria</taxon>
        <taxon>Bacillati</taxon>
        <taxon>Actinomycetota</taxon>
        <taxon>Actinomycetes</taxon>
        <taxon>Frankiales</taxon>
        <taxon>Frankiaceae</taxon>
        <taxon>Protofrankia</taxon>
    </lineage>
</organism>
<evidence type="ECO:0000313" key="2">
    <source>
        <dbReference type="EMBL" id="AEH07783.1"/>
    </source>
</evidence>
<feature type="region of interest" description="Disordered" evidence="1">
    <location>
        <begin position="14"/>
        <end position="38"/>
    </location>
</feature>
<name>F8B2R2_9ACTN</name>
<dbReference type="Proteomes" id="UP000001549">
    <property type="component" value="Chromosome"/>
</dbReference>
<proteinExistence type="predicted"/>
<gene>
    <name evidence="2" type="ordered locus">FsymDg_0211</name>
</gene>
<accession>F8B2R2</accession>
<reference evidence="2 3" key="1">
    <citation type="submission" date="2011-05" db="EMBL/GenBank/DDBJ databases">
        <title>Complete sequence of chromosome of Frankia symbiont of Datisca glomerata.</title>
        <authorList>
            <consortium name="US DOE Joint Genome Institute"/>
            <person name="Lucas S."/>
            <person name="Han J."/>
            <person name="Lapidus A."/>
            <person name="Cheng J.-F."/>
            <person name="Goodwin L."/>
            <person name="Pitluck S."/>
            <person name="Peters L."/>
            <person name="Mikhailova N."/>
            <person name="Chertkov O."/>
            <person name="Teshima H."/>
            <person name="Han C."/>
            <person name="Tapia R."/>
            <person name="Land M."/>
            <person name="Hauser L."/>
            <person name="Kyrpides N."/>
            <person name="Ivanova N."/>
            <person name="Pagani I."/>
            <person name="Berry A."/>
            <person name="Pawlowski K."/>
            <person name="Persson T."/>
            <person name="Vanden Heuvel B."/>
            <person name="Benson D."/>
            <person name="Woyke T."/>
        </authorList>
    </citation>
    <scope>NUCLEOTIDE SEQUENCE [LARGE SCALE GENOMIC DNA]</scope>
    <source>
        <strain evidence="3">4085684</strain>
    </source>
</reference>
<sequence length="38" mass="4135">MFFVPPAARILPAARIPESLAGPGRQAEHDGVPRQQPR</sequence>
<protein>
    <submittedName>
        <fullName evidence="2">Uncharacterized protein</fullName>
    </submittedName>
</protein>
<dbReference type="STRING" id="656024.FsymDg_0211"/>
<keyword evidence="3" id="KW-1185">Reference proteome</keyword>
<dbReference type="EMBL" id="CP002801">
    <property type="protein sequence ID" value="AEH07783.1"/>
    <property type="molecule type" value="Genomic_DNA"/>
</dbReference>
<evidence type="ECO:0000256" key="1">
    <source>
        <dbReference type="SAM" id="MobiDB-lite"/>
    </source>
</evidence>
<dbReference type="AlphaFoldDB" id="F8B2R2"/>
<dbReference type="HOGENOM" id="CLU_3328201_0_0_11"/>
<dbReference type="KEGG" id="fsy:FsymDg_0211"/>